<keyword evidence="4 11" id="KW-0347">Helicase</keyword>
<dbReference type="GO" id="GO:0043138">
    <property type="term" value="F:3'-5' DNA helicase activity"/>
    <property type="evidence" value="ECO:0007669"/>
    <property type="project" value="UniProtKB-EC"/>
</dbReference>
<reference evidence="14 15" key="1">
    <citation type="submission" date="2018-02" db="EMBL/GenBank/DDBJ databases">
        <title>Genomic Encyclopedia of Archaeal and Bacterial Type Strains, Phase II (KMG-II): from individual species to whole genera.</title>
        <authorList>
            <person name="Goeker M."/>
        </authorList>
    </citation>
    <scope>NUCLEOTIDE SEQUENCE [LARGE SCALE GENOMIC DNA]</scope>
    <source>
        <strain evidence="14 15">DSM 15099</strain>
    </source>
</reference>
<evidence type="ECO:0000256" key="8">
    <source>
        <dbReference type="ARBA" id="ARBA00034617"/>
    </source>
</evidence>
<feature type="domain" description="UvrD-like helicase ATP-binding" evidence="12">
    <location>
        <begin position="1"/>
        <end position="284"/>
    </location>
</feature>
<evidence type="ECO:0000256" key="4">
    <source>
        <dbReference type="ARBA" id="ARBA00022806"/>
    </source>
</evidence>
<feature type="binding site" evidence="11">
    <location>
        <begin position="22"/>
        <end position="29"/>
    </location>
    <ligand>
        <name>ATP</name>
        <dbReference type="ChEBI" id="CHEBI:30616"/>
    </ligand>
</feature>
<evidence type="ECO:0000256" key="9">
    <source>
        <dbReference type="ARBA" id="ARBA00034808"/>
    </source>
</evidence>
<comment type="catalytic activity">
    <reaction evidence="10">
        <text>ATP + H2O = ADP + phosphate + H(+)</text>
        <dbReference type="Rhea" id="RHEA:13065"/>
        <dbReference type="ChEBI" id="CHEBI:15377"/>
        <dbReference type="ChEBI" id="CHEBI:15378"/>
        <dbReference type="ChEBI" id="CHEBI:30616"/>
        <dbReference type="ChEBI" id="CHEBI:43474"/>
        <dbReference type="ChEBI" id="CHEBI:456216"/>
        <dbReference type="EC" id="5.6.2.4"/>
    </reaction>
</comment>
<evidence type="ECO:0000256" key="11">
    <source>
        <dbReference type="PROSITE-ProRule" id="PRU00560"/>
    </source>
</evidence>
<dbReference type="GO" id="GO:0016887">
    <property type="term" value="F:ATP hydrolysis activity"/>
    <property type="evidence" value="ECO:0007669"/>
    <property type="project" value="RHEA"/>
</dbReference>
<dbReference type="InterPro" id="IPR027417">
    <property type="entry name" value="P-loop_NTPase"/>
</dbReference>
<dbReference type="AlphaFoldDB" id="A0A2S6FV18"/>
<evidence type="ECO:0000313" key="14">
    <source>
        <dbReference type="EMBL" id="PPK45000.1"/>
    </source>
</evidence>
<sequence>MKLSNKQEQIVKHVEGAILVKAGPGSGKTRVLIERIKHLLLSKKRCKILALTFSNLAADEMKNRLKEDTAISDLAENVTIGTIHSFCLDLVQNRGNLIGLGRELMIFESNSDQLSIIRDVFSSDPQLMAILKSKEKPTAFLQKCLSLISEKKKKFVSPEMCEINEPFSVIYREYNERLLSQNALDFDDILFFAYKILTENPSVVNLYTSLYKFICVDEAQDLNFAQYQVIKALCGDKCKNIMLVGDENQSIYGFNGSDSTLMSEKFVKDFNPTVYLLNENYRSAKTIVNFANKLGNYDSVSNYVYSGELKAYSFSDEKDEAQFVLDRIKELLDSGHPDIENGLSYDSFAVIARNKYVLSPLETIFSELNIPFVYKKSSNGLENESEYMKAFELGIRILLNPKDIVHLRELCKIADRKSSEIISDDNSLAILTQALENTVFIDLLPCFQLLNKEELNFPKVLMQLKDQLPKSISDEEKYLIINDIEQWEKHWKKYSGQVQRENRTLLSFRNYISLGKTQDTSSSKGISLLTAHMSKGLQYDVVFVIGLSEGTFPDYRAVNAGGSEMEQEKNNMYVAVTRAKRLCYLSYPISKKMPWGDNKRQAPSRFLKDIDILES</sequence>
<dbReference type="EMBL" id="PTIS01000021">
    <property type="protein sequence ID" value="PPK45000.1"/>
    <property type="molecule type" value="Genomic_DNA"/>
</dbReference>
<evidence type="ECO:0000259" key="13">
    <source>
        <dbReference type="PROSITE" id="PS51217"/>
    </source>
</evidence>
<accession>A0A2S6FV18</accession>
<evidence type="ECO:0000313" key="15">
    <source>
        <dbReference type="Proteomes" id="UP000239863"/>
    </source>
</evidence>
<dbReference type="InterPro" id="IPR013986">
    <property type="entry name" value="DExx_box_DNA_helicase_dom_sf"/>
</dbReference>
<keyword evidence="3 11" id="KW-0378">Hydrolase</keyword>
<gene>
    <name evidence="14" type="ORF">BD821_12146</name>
</gene>
<keyword evidence="5 11" id="KW-0067">ATP-binding</keyword>
<dbReference type="Proteomes" id="UP000239863">
    <property type="component" value="Unassembled WGS sequence"/>
</dbReference>
<dbReference type="PROSITE" id="PS51198">
    <property type="entry name" value="UVRD_HELICASE_ATP_BIND"/>
    <property type="match status" value="1"/>
</dbReference>
<evidence type="ECO:0000256" key="2">
    <source>
        <dbReference type="ARBA" id="ARBA00022741"/>
    </source>
</evidence>
<evidence type="ECO:0000259" key="12">
    <source>
        <dbReference type="PROSITE" id="PS51198"/>
    </source>
</evidence>
<evidence type="ECO:0000256" key="10">
    <source>
        <dbReference type="ARBA" id="ARBA00048988"/>
    </source>
</evidence>
<dbReference type="GO" id="GO:0005524">
    <property type="term" value="F:ATP binding"/>
    <property type="evidence" value="ECO:0007669"/>
    <property type="project" value="UniProtKB-UniRule"/>
</dbReference>
<dbReference type="OrthoDB" id="9810135at2"/>
<dbReference type="CDD" id="cd17932">
    <property type="entry name" value="DEXQc_UvrD"/>
    <property type="match status" value="1"/>
</dbReference>
<dbReference type="RefSeq" id="WP_104410676.1">
    <property type="nucleotide sequence ID" value="NZ_PTIS01000021.1"/>
</dbReference>
<dbReference type="SUPFAM" id="SSF52540">
    <property type="entry name" value="P-loop containing nucleoside triphosphate hydrolases"/>
    <property type="match status" value="1"/>
</dbReference>
<dbReference type="InterPro" id="IPR014017">
    <property type="entry name" value="DNA_helicase_UvrD-like_C"/>
</dbReference>
<comment type="catalytic activity">
    <reaction evidence="8">
        <text>Couples ATP hydrolysis with the unwinding of duplex DNA by translocating in the 3'-5' direction.</text>
        <dbReference type="EC" id="5.6.2.4"/>
    </reaction>
</comment>
<keyword evidence="2 11" id="KW-0547">Nucleotide-binding</keyword>
<comment type="caution">
    <text evidence="14">The sequence shown here is derived from an EMBL/GenBank/DDBJ whole genome shotgun (WGS) entry which is preliminary data.</text>
</comment>
<dbReference type="Gene3D" id="3.40.50.300">
    <property type="entry name" value="P-loop containing nucleotide triphosphate hydrolases"/>
    <property type="match status" value="2"/>
</dbReference>
<dbReference type="PROSITE" id="PS51217">
    <property type="entry name" value="UVRD_HELICASE_CTER"/>
    <property type="match status" value="1"/>
</dbReference>
<dbReference type="PANTHER" id="PTHR11070:SF2">
    <property type="entry name" value="ATP-DEPENDENT DNA HELICASE SRS2"/>
    <property type="match status" value="1"/>
</dbReference>
<dbReference type="GO" id="GO:0003677">
    <property type="term" value="F:DNA binding"/>
    <property type="evidence" value="ECO:0007669"/>
    <property type="project" value="UniProtKB-KW"/>
</dbReference>
<proteinExistence type="inferred from homology"/>
<dbReference type="Gene3D" id="1.10.486.10">
    <property type="entry name" value="PCRA, domain 4"/>
    <property type="match status" value="1"/>
</dbReference>
<evidence type="ECO:0000256" key="3">
    <source>
        <dbReference type="ARBA" id="ARBA00022801"/>
    </source>
</evidence>
<dbReference type="GO" id="GO:0000725">
    <property type="term" value="P:recombinational repair"/>
    <property type="evidence" value="ECO:0007669"/>
    <property type="project" value="TreeGrafter"/>
</dbReference>
<name>A0A2S6FV18_9CLOT</name>
<comment type="similarity">
    <text evidence="1">Belongs to the helicase family. UvrD subfamily.</text>
</comment>
<dbReference type="Pfam" id="PF13361">
    <property type="entry name" value="UvrD_C"/>
    <property type="match status" value="1"/>
</dbReference>
<evidence type="ECO:0000256" key="7">
    <source>
        <dbReference type="ARBA" id="ARBA00023235"/>
    </source>
</evidence>
<protein>
    <recommendedName>
        <fullName evidence="9">DNA 3'-5' helicase</fullName>
        <ecNumber evidence="9">5.6.2.4</ecNumber>
    </recommendedName>
</protein>
<keyword evidence="6" id="KW-0238">DNA-binding</keyword>
<dbReference type="InterPro" id="IPR000212">
    <property type="entry name" value="DNA_helicase_UvrD/REP"/>
</dbReference>
<evidence type="ECO:0000256" key="5">
    <source>
        <dbReference type="ARBA" id="ARBA00022840"/>
    </source>
</evidence>
<evidence type="ECO:0000256" key="6">
    <source>
        <dbReference type="ARBA" id="ARBA00023125"/>
    </source>
</evidence>
<dbReference type="EC" id="5.6.2.4" evidence="9"/>
<feature type="domain" description="UvrD-like helicase C-terminal" evidence="13">
    <location>
        <begin position="278"/>
        <end position="536"/>
    </location>
</feature>
<dbReference type="Pfam" id="PF00580">
    <property type="entry name" value="UvrD-helicase"/>
    <property type="match status" value="1"/>
</dbReference>
<dbReference type="PANTHER" id="PTHR11070">
    <property type="entry name" value="UVRD / RECB / PCRA DNA HELICASE FAMILY MEMBER"/>
    <property type="match status" value="1"/>
</dbReference>
<evidence type="ECO:0000256" key="1">
    <source>
        <dbReference type="ARBA" id="ARBA00009922"/>
    </source>
</evidence>
<keyword evidence="7" id="KW-0413">Isomerase</keyword>
<dbReference type="InterPro" id="IPR014016">
    <property type="entry name" value="UvrD-like_ATP-bd"/>
</dbReference>
<organism evidence="14 15">
    <name type="scientific">Clostridium algidicarnis DSM 15099</name>
    <dbReference type="NCBI Taxonomy" id="1121295"/>
    <lineage>
        <taxon>Bacteria</taxon>
        <taxon>Bacillati</taxon>
        <taxon>Bacillota</taxon>
        <taxon>Clostridia</taxon>
        <taxon>Eubacteriales</taxon>
        <taxon>Clostridiaceae</taxon>
        <taxon>Clostridium</taxon>
    </lineage>
</organism>
<dbReference type="Gene3D" id="1.10.10.160">
    <property type="match status" value="1"/>
</dbReference>